<dbReference type="PANTHER" id="PTHR40465:SF1">
    <property type="entry name" value="DUF6534 DOMAIN-CONTAINING PROTEIN"/>
    <property type="match status" value="1"/>
</dbReference>
<keyword evidence="2" id="KW-1133">Transmembrane helix</keyword>
<reference evidence="4 5" key="1">
    <citation type="submission" date="2016-07" db="EMBL/GenBank/DDBJ databases">
        <title>Draft genome of the white-rot fungus Obba rivulosa 3A-2.</title>
        <authorList>
            <consortium name="DOE Joint Genome Institute"/>
            <person name="Miettinen O."/>
            <person name="Riley R."/>
            <person name="Acob R."/>
            <person name="Barry K."/>
            <person name="Cullen D."/>
            <person name="De Vries R."/>
            <person name="Hainaut M."/>
            <person name="Hatakka A."/>
            <person name="Henrissat B."/>
            <person name="Hilden K."/>
            <person name="Kuo R."/>
            <person name="Labutti K."/>
            <person name="Lipzen A."/>
            <person name="Makela M.R."/>
            <person name="Sandor L."/>
            <person name="Spatafora J.W."/>
            <person name="Grigoriev I.V."/>
            <person name="Hibbett D.S."/>
        </authorList>
    </citation>
    <scope>NUCLEOTIDE SEQUENCE [LARGE SCALE GENOMIC DNA]</scope>
    <source>
        <strain evidence="4 5">3A-2</strain>
    </source>
</reference>
<accession>A0A8E2AZQ9</accession>
<feature type="region of interest" description="Disordered" evidence="1">
    <location>
        <begin position="304"/>
        <end position="326"/>
    </location>
</feature>
<keyword evidence="2" id="KW-0812">Transmembrane</keyword>
<dbReference type="InterPro" id="IPR045339">
    <property type="entry name" value="DUF6534"/>
</dbReference>
<feature type="transmembrane region" description="Helical" evidence="2">
    <location>
        <begin position="154"/>
        <end position="178"/>
    </location>
</feature>
<feature type="transmembrane region" description="Helical" evidence="2">
    <location>
        <begin position="119"/>
        <end position="142"/>
    </location>
</feature>
<sequence>MASPAVVVYGPIFLGMVINIMLYGIMITQIYLYHKVYKQDRPWLRCLVVVLFICDTLNSVFDLLAVYFPLVNNFGDISALQDAPWVAAMDPIMTATIALLVQLFYAWRVKTLTHNIPVFIFICFCSICSWCGGAGTTIALHIVPEYAQLQRFEVIVIIWLAFATLADIAIAATLVLYLRRRRTGFTQTDHVVNRIIRLTVQTGLITTVFTITDVILFVVSPTGLHLIFNLSLSKLYSNSLMSSLNSRAAWQPENGASERRESLQVSKVPRHSQNPGGQIYIDVETHQLTDIAVPRPLAIHNGTSSCNSYEAPKHDPSSLEGISGDV</sequence>
<evidence type="ECO:0000313" key="5">
    <source>
        <dbReference type="Proteomes" id="UP000250043"/>
    </source>
</evidence>
<evidence type="ECO:0000313" key="4">
    <source>
        <dbReference type="EMBL" id="OCH88470.1"/>
    </source>
</evidence>
<dbReference type="OrthoDB" id="3183258at2759"/>
<evidence type="ECO:0000256" key="2">
    <source>
        <dbReference type="SAM" id="Phobius"/>
    </source>
</evidence>
<keyword evidence="2" id="KW-0472">Membrane</keyword>
<dbReference type="Proteomes" id="UP000250043">
    <property type="component" value="Unassembled WGS sequence"/>
</dbReference>
<keyword evidence="5" id="KW-1185">Reference proteome</keyword>
<dbReference type="EMBL" id="KV722452">
    <property type="protein sequence ID" value="OCH88470.1"/>
    <property type="molecule type" value="Genomic_DNA"/>
</dbReference>
<dbReference type="PANTHER" id="PTHR40465">
    <property type="entry name" value="CHROMOSOME 1, WHOLE GENOME SHOTGUN SEQUENCE"/>
    <property type="match status" value="1"/>
</dbReference>
<feature type="transmembrane region" description="Helical" evidence="2">
    <location>
        <begin position="88"/>
        <end position="107"/>
    </location>
</feature>
<organism evidence="4 5">
    <name type="scientific">Obba rivulosa</name>
    <dbReference type="NCBI Taxonomy" id="1052685"/>
    <lineage>
        <taxon>Eukaryota</taxon>
        <taxon>Fungi</taxon>
        <taxon>Dikarya</taxon>
        <taxon>Basidiomycota</taxon>
        <taxon>Agaricomycotina</taxon>
        <taxon>Agaricomycetes</taxon>
        <taxon>Polyporales</taxon>
        <taxon>Gelatoporiaceae</taxon>
        <taxon>Obba</taxon>
    </lineage>
</organism>
<feature type="transmembrane region" description="Helical" evidence="2">
    <location>
        <begin position="46"/>
        <end position="68"/>
    </location>
</feature>
<protein>
    <recommendedName>
        <fullName evidence="3">DUF6534 domain-containing protein</fullName>
    </recommendedName>
</protein>
<feature type="transmembrane region" description="Helical" evidence="2">
    <location>
        <begin position="12"/>
        <end position="34"/>
    </location>
</feature>
<name>A0A8E2AZQ9_9APHY</name>
<evidence type="ECO:0000256" key="1">
    <source>
        <dbReference type="SAM" id="MobiDB-lite"/>
    </source>
</evidence>
<feature type="region of interest" description="Disordered" evidence="1">
    <location>
        <begin position="251"/>
        <end position="277"/>
    </location>
</feature>
<dbReference type="Pfam" id="PF20152">
    <property type="entry name" value="DUF6534"/>
    <property type="match status" value="1"/>
</dbReference>
<feature type="transmembrane region" description="Helical" evidence="2">
    <location>
        <begin position="198"/>
        <end position="219"/>
    </location>
</feature>
<proteinExistence type="predicted"/>
<gene>
    <name evidence="4" type="ORF">OBBRIDRAFT_780090</name>
</gene>
<evidence type="ECO:0000259" key="3">
    <source>
        <dbReference type="Pfam" id="PF20152"/>
    </source>
</evidence>
<feature type="domain" description="DUF6534" evidence="3">
    <location>
        <begin position="164"/>
        <end position="248"/>
    </location>
</feature>
<dbReference type="AlphaFoldDB" id="A0A8E2AZQ9"/>